<dbReference type="EMBL" id="JANPWB010000011">
    <property type="protein sequence ID" value="KAJ1125898.1"/>
    <property type="molecule type" value="Genomic_DNA"/>
</dbReference>
<evidence type="ECO:0000313" key="2">
    <source>
        <dbReference type="EMBL" id="KAJ1125898.1"/>
    </source>
</evidence>
<keyword evidence="1" id="KW-0175">Coiled coil</keyword>
<evidence type="ECO:0000313" key="3">
    <source>
        <dbReference type="Proteomes" id="UP001066276"/>
    </source>
</evidence>
<evidence type="ECO:0000256" key="1">
    <source>
        <dbReference type="SAM" id="Coils"/>
    </source>
</evidence>
<sequence>MNTLVPEDRRTCVEAWKRVHRDVLCPPTPSIGGAECCGTTKRRSEDRGHNVRHLLLYSASFKQQLSGMACLRGTELKACEREIATTTKELKREVAELEQRVGTVERSHGAQAEELDHHRQELLTLQESNHELQYRLEDLKNSLWRSNIRIREVPMQATPGPLEVFVTCLFRHVVPELKDQEIVLDCTHGVG</sequence>
<proteinExistence type="predicted"/>
<name>A0AAV7PH30_PLEWA</name>
<organism evidence="2 3">
    <name type="scientific">Pleurodeles waltl</name>
    <name type="common">Iberian ribbed newt</name>
    <dbReference type="NCBI Taxonomy" id="8319"/>
    <lineage>
        <taxon>Eukaryota</taxon>
        <taxon>Metazoa</taxon>
        <taxon>Chordata</taxon>
        <taxon>Craniata</taxon>
        <taxon>Vertebrata</taxon>
        <taxon>Euteleostomi</taxon>
        <taxon>Amphibia</taxon>
        <taxon>Batrachia</taxon>
        <taxon>Caudata</taxon>
        <taxon>Salamandroidea</taxon>
        <taxon>Salamandridae</taxon>
        <taxon>Pleurodelinae</taxon>
        <taxon>Pleurodeles</taxon>
    </lineage>
</organism>
<comment type="caution">
    <text evidence="2">The sequence shown here is derived from an EMBL/GenBank/DDBJ whole genome shotgun (WGS) entry which is preliminary data.</text>
</comment>
<dbReference type="Proteomes" id="UP001066276">
    <property type="component" value="Chromosome 7"/>
</dbReference>
<keyword evidence="3" id="KW-1185">Reference proteome</keyword>
<gene>
    <name evidence="2" type="ORF">NDU88_004313</name>
</gene>
<dbReference type="AlphaFoldDB" id="A0AAV7PH30"/>
<feature type="coiled-coil region" evidence="1">
    <location>
        <begin position="76"/>
        <end position="142"/>
    </location>
</feature>
<accession>A0AAV7PH30</accession>
<reference evidence="2" key="1">
    <citation type="journal article" date="2022" name="bioRxiv">
        <title>Sequencing and chromosome-scale assembly of the giantPleurodeles waltlgenome.</title>
        <authorList>
            <person name="Brown T."/>
            <person name="Elewa A."/>
            <person name="Iarovenko S."/>
            <person name="Subramanian E."/>
            <person name="Araus A.J."/>
            <person name="Petzold A."/>
            <person name="Susuki M."/>
            <person name="Suzuki K.-i.T."/>
            <person name="Hayashi T."/>
            <person name="Toyoda A."/>
            <person name="Oliveira C."/>
            <person name="Osipova E."/>
            <person name="Leigh N.D."/>
            <person name="Simon A."/>
            <person name="Yun M.H."/>
        </authorList>
    </citation>
    <scope>NUCLEOTIDE SEQUENCE</scope>
    <source>
        <strain evidence="2">20211129_DDA</strain>
        <tissue evidence="2">Liver</tissue>
    </source>
</reference>
<protein>
    <submittedName>
        <fullName evidence="2">Uncharacterized protein</fullName>
    </submittedName>
</protein>